<protein>
    <submittedName>
        <fullName evidence="2">Uncharacterized protein</fullName>
    </submittedName>
</protein>
<proteinExistence type="predicted"/>
<accession>A0A6H5IT14</accession>
<organism evidence="2 3">
    <name type="scientific">Trichogramma brassicae</name>
    <dbReference type="NCBI Taxonomy" id="86971"/>
    <lineage>
        <taxon>Eukaryota</taxon>
        <taxon>Metazoa</taxon>
        <taxon>Ecdysozoa</taxon>
        <taxon>Arthropoda</taxon>
        <taxon>Hexapoda</taxon>
        <taxon>Insecta</taxon>
        <taxon>Pterygota</taxon>
        <taxon>Neoptera</taxon>
        <taxon>Endopterygota</taxon>
        <taxon>Hymenoptera</taxon>
        <taxon>Apocrita</taxon>
        <taxon>Proctotrupomorpha</taxon>
        <taxon>Chalcidoidea</taxon>
        <taxon>Trichogrammatidae</taxon>
        <taxon>Trichogramma</taxon>
    </lineage>
</organism>
<evidence type="ECO:0000313" key="2">
    <source>
        <dbReference type="EMBL" id="CAB0038780.1"/>
    </source>
</evidence>
<reference evidence="2 3" key="1">
    <citation type="submission" date="2020-02" db="EMBL/GenBank/DDBJ databases">
        <authorList>
            <person name="Ferguson B K."/>
        </authorList>
    </citation>
    <scope>NUCLEOTIDE SEQUENCE [LARGE SCALE GENOMIC DNA]</scope>
</reference>
<sequence>MSKLSLKNIFYIKKTKKYIIEPNTRSTADPMICNPDGRVGMRDSRIQGRPIVNGLSGRPNRYARSGNTKHS</sequence>
<dbReference type="EMBL" id="CADCXV010000926">
    <property type="protein sequence ID" value="CAB0038780.1"/>
    <property type="molecule type" value="Genomic_DNA"/>
</dbReference>
<keyword evidence="3" id="KW-1185">Reference proteome</keyword>
<name>A0A6H5IT14_9HYME</name>
<evidence type="ECO:0000256" key="1">
    <source>
        <dbReference type="SAM" id="MobiDB-lite"/>
    </source>
</evidence>
<dbReference type="Proteomes" id="UP000479190">
    <property type="component" value="Unassembled WGS sequence"/>
</dbReference>
<feature type="region of interest" description="Disordered" evidence="1">
    <location>
        <begin position="49"/>
        <end position="71"/>
    </location>
</feature>
<evidence type="ECO:0000313" key="3">
    <source>
        <dbReference type="Proteomes" id="UP000479190"/>
    </source>
</evidence>
<gene>
    <name evidence="2" type="ORF">TBRA_LOCUS10548</name>
</gene>
<feature type="non-terminal residue" evidence="2">
    <location>
        <position position="71"/>
    </location>
</feature>
<dbReference type="AlphaFoldDB" id="A0A6H5IT14"/>